<evidence type="ECO:0000259" key="4">
    <source>
        <dbReference type="PROSITE" id="PS50076"/>
    </source>
</evidence>
<feature type="domain" description="J" evidence="4">
    <location>
        <begin position="4"/>
        <end position="64"/>
    </location>
</feature>
<feature type="region of interest" description="Disordered" evidence="2">
    <location>
        <begin position="67"/>
        <end position="103"/>
    </location>
</feature>
<name>A0A317G819_BUTFI</name>
<dbReference type="InterPro" id="IPR001623">
    <property type="entry name" value="DnaJ_domain"/>
</dbReference>
<dbReference type="SMART" id="SM00271">
    <property type="entry name" value="DnaJ"/>
    <property type="match status" value="1"/>
</dbReference>
<protein>
    <recommendedName>
        <fullName evidence="4">J domain-containing protein</fullName>
    </recommendedName>
</protein>
<gene>
    <name evidence="5" type="ORF">CPT75_18335</name>
</gene>
<feature type="compositionally biased region" description="Basic and acidic residues" evidence="2">
    <location>
        <begin position="85"/>
        <end position="103"/>
    </location>
</feature>
<dbReference type="AlphaFoldDB" id="A0A317G819"/>
<dbReference type="Gene3D" id="1.10.287.110">
    <property type="entry name" value="DnaJ domain"/>
    <property type="match status" value="1"/>
</dbReference>
<dbReference type="Pfam" id="PF00226">
    <property type="entry name" value="DnaJ"/>
    <property type="match status" value="1"/>
</dbReference>
<evidence type="ECO:0000256" key="3">
    <source>
        <dbReference type="SAM" id="Phobius"/>
    </source>
</evidence>
<comment type="caution">
    <text evidence="5">The sequence shown here is derived from an EMBL/GenBank/DDBJ whole genome shotgun (WGS) entry which is preliminary data.</text>
</comment>
<dbReference type="EMBL" id="NXNG01000001">
    <property type="protein sequence ID" value="PWT28933.1"/>
    <property type="molecule type" value="Genomic_DNA"/>
</dbReference>
<evidence type="ECO:0000313" key="6">
    <source>
        <dbReference type="Proteomes" id="UP000245488"/>
    </source>
</evidence>
<sequence>MNKGYWAILQIESTTDEKAIKRAYAKLSRQYHPQEHPEEFKNLKEAYKEAINYAKRHKSLDEKVIDDKKVVEENPDNQESVSSFNKDDYRKKDEVKSDDQEKKSFKYHDIKTDNLEKITYDHQDNKTDNPEKITFEHQDNKTDNLEKIIFEHHDIKTYDQIYNQKINFNLEDVEVSDEPEEPENENPSDPKLKLKEYTLFAEYVEKVRQLPFLSEDEKKWMFIFLRQSAVFYDTKNNLTAYWEYFCRDIAEKYKSLCKKKYKPDPEITRFIVDYYSYLPDFEYNVWNILAKFLFPDTEKARSKGEWPEIVNKFGLIRSYQIEGRVYQNQIDLHIDIIKKNIYPWSKRRDEERDINTSVADDVWNNGEGHRKNKSSDKGSLGFAKGIFCFLFILFLFEMSSLLLVFSGSPNEKRQTQEQNSLLTQQNVANYLATNGGNQLAADSYNNSANNTNISDIMDSLEIVSHKNEDGSYETEFVKKPASVSNLKVEMSDDLSNGVVSWDLAKDSRPIGYHVEIYAKDEKSVWTKIEEIDVPSDEGASSVSFTAASGCQFRAEVTTYVDNEDHVEGKKVVAYTE</sequence>
<dbReference type="SUPFAM" id="SSF46565">
    <property type="entry name" value="Chaperone J-domain"/>
    <property type="match status" value="1"/>
</dbReference>
<reference evidence="5 6" key="1">
    <citation type="submission" date="2017-09" db="EMBL/GenBank/DDBJ databases">
        <title>High-quality draft genome sequence of Butyrivibrio fibrisolvens INBov1, isolated from cow rumen.</title>
        <authorList>
            <person name="Rodriguez Hernaez J."/>
            <person name="Rivarola M."/>
            <person name="Paniego N."/>
            <person name="Cravero S."/>
            <person name="Ceron Cucchi M."/>
            <person name="Martinez M.C."/>
        </authorList>
    </citation>
    <scope>NUCLEOTIDE SEQUENCE [LARGE SCALE GENOMIC DNA]</scope>
    <source>
        <strain evidence="5 6">INBov1</strain>
    </source>
</reference>
<dbReference type="RefSeq" id="WP_110073973.1">
    <property type="nucleotide sequence ID" value="NZ_CM009896.1"/>
</dbReference>
<evidence type="ECO:0000313" key="5">
    <source>
        <dbReference type="EMBL" id="PWT28933.1"/>
    </source>
</evidence>
<keyword evidence="3" id="KW-0812">Transmembrane</keyword>
<dbReference type="PROSITE" id="PS50076">
    <property type="entry name" value="DNAJ_2"/>
    <property type="match status" value="1"/>
</dbReference>
<keyword evidence="6" id="KW-1185">Reference proteome</keyword>
<keyword evidence="1" id="KW-0235">DNA replication</keyword>
<keyword evidence="3" id="KW-1133">Transmembrane helix</keyword>
<organism evidence="5 6">
    <name type="scientific">Butyrivibrio fibrisolvens</name>
    <dbReference type="NCBI Taxonomy" id="831"/>
    <lineage>
        <taxon>Bacteria</taxon>
        <taxon>Bacillati</taxon>
        <taxon>Bacillota</taxon>
        <taxon>Clostridia</taxon>
        <taxon>Lachnospirales</taxon>
        <taxon>Lachnospiraceae</taxon>
        <taxon>Butyrivibrio</taxon>
    </lineage>
</organism>
<dbReference type="GO" id="GO:0006260">
    <property type="term" value="P:DNA replication"/>
    <property type="evidence" value="ECO:0007669"/>
    <property type="project" value="UniProtKB-KW"/>
</dbReference>
<dbReference type="InterPro" id="IPR036869">
    <property type="entry name" value="J_dom_sf"/>
</dbReference>
<feature type="transmembrane region" description="Helical" evidence="3">
    <location>
        <begin position="382"/>
        <end position="405"/>
    </location>
</feature>
<proteinExistence type="predicted"/>
<accession>A0A317G819</accession>
<dbReference type="CDD" id="cd06257">
    <property type="entry name" value="DnaJ"/>
    <property type="match status" value="1"/>
</dbReference>
<keyword evidence="3" id="KW-0472">Membrane</keyword>
<evidence type="ECO:0000256" key="2">
    <source>
        <dbReference type="SAM" id="MobiDB-lite"/>
    </source>
</evidence>
<evidence type="ECO:0000256" key="1">
    <source>
        <dbReference type="ARBA" id="ARBA00022705"/>
    </source>
</evidence>
<dbReference type="Proteomes" id="UP000245488">
    <property type="component" value="Chromosome"/>
</dbReference>